<keyword evidence="2" id="KW-1185">Reference proteome</keyword>
<dbReference type="Gene3D" id="3.10.450.50">
    <property type="match status" value="1"/>
</dbReference>
<dbReference type="EMBL" id="QUAL01000021">
    <property type="protein sequence ID" value="RIQ35653.1"/>
    <property type="molecule type" value="Genomic_DNA"/>
</dbReference>
<evidence type="ECO:0000313" key="2">
    <source>
        <dbReference type="Proteomes" id="UP000284057"/>
    </source>
</evidence>
<dbReference type="PANTHER" id="PTHR38436">
    <property type="entry name" value="POLYKETIDE CYCLASE SNOAL-LIKE DOMAIN"/>
    <property type="match status" value="1"/>
</dbReference>
<dbReference type="GO" id="GO:0030638">
    <property type="term" value="P:polyketide metabolic process"/>
    <property type="evidence" value="ECO:0007669"/>
    <property type="project" value="InterPro"/>
</dbReference>
<dbReference type="AlphaFoldDB" id="A0A418KW71"/>
<accession>A0A418KW71</accession>
<dbReference type="OrthoDB" id="9810441at2"/>
<name>A0A418KW71_9ACTN</name>
<evidence type="ECO:0000313" key="1">
    <source>
        <dbReference type="EMBL" id="RIQ35653.1"/>
    </source>
</evidence>
<organism evidence="1 2">
    <name type="scientific">Jiangella rhizosphaerae</name>
    <dbReference type="NCBI Taxonomy" id="2293569"/>
    <lineage>
        <taxon>Bacteria</taxon>
        <taxon>Bacillati</taxon>
        <taxon>Actinomycetota</taxon>
        <taxon>Actinomycetes</taxon>
        <taxon>Jiangellales</taxon>
        <taxon>Jiangellaceae</taxon>
        <taxon>Jiangella</taxon>
    </lineage>
</organism>
<reference evidence="1 2" key="1">
    <citation type="submission" date="2018-09" db="EMBL/GenBank/DDBJ databases">
        <title>Isolation, diversity and antifungal activity of actinobacteria from wheat.</title>
        <authorList>
            <person name="Han C."/>
        </authorList>
    </citation>
    <scope>NUCLEOTIDE SEQUENCE [LARGE SCALE GENOMIC DNA]</scope>
    <source>
        <strain evidence="1 2">NEAU-YY265</strain>
    </source>
</reference>
<dbReference type="Proteomes" id="UP000284057">
    <property type="component" value="Unassembled WGS sequence"/>
</dbReference>
<dbReference type="SUPFAM" id="SSF54427">
    <property type="entry name" value="NTF2-like"/>
    <property type="match status" value="1"/>
</dbReference>
<dbReference type="RefSeq" id="WP_119658394.1">
    <property type="nucleotide sequence ID" value="NZ_QUAL01000021.1"/>
</dbReference>
<protein>
    <submittedName>
        <fullName evidence="1">Ester cyclase</fullName>
    </submittedName>
</protein>
<sequence>MDHSTRRSEVEAFYRDYLRVCNDHRFEDLGPFVADDVVVNGEPRGLDGYGAALRSVIRGFPDYHWDLRHLVVDDEWFAAHLATTGTHRGPLLGLEPTGRTAGTHEFAVYRTSGGRIAEVWGTADDLALRARLLDDGG</sequence>
<dbReference type="Pfam" id="PF07366">
    <property type="entry name" value="SnoaL"/>
    <property type="match status" value="1"/>
</dbReference>
<dbReference type="InterPro" id="IPR032710">
    <property type="entry name" value="NTF2-like_dom_sf"/>
</dbReference>
<dbReference type="PANTHER" id="PTHR38436:SF1">
    <property type="entry name" value="ESTER CYCLASE"/>
    <property type="match status" value="1"/>
</dbReference>
<gene>
    <name evidence="1" type="ORF">DY240_02495</name>
</gene>
<dbReference type="InterPro" id="IPR009959">
    <property type="entry name" value="Cyclase_SnoaL-like"/>
</dbReference>
<proteinExistence type="predicted"/>
<comment type="caution">
    <text evidence="1">The sequence shown here is derived from an EMBL/GenBank/DDBJ whole genome shotgun (WGS) entry which is preliminary data.</text>
</comment>